<evidence type="ECO:0000256" key="2">
    <source>
        <dbReference type="ARBA" id="ARBA00022729"/>
    </source>
</evidence>
<feature type="region of interest" description="Disordered" evidence="8">
    <location>
        <begin position="315"/>
        <end position="398"/>
    </location>
</feature>
<comment type="similarity">
    <text evidence="1 6 7">Belongs to the peptidase M2 family.</text>
</comment>
<keyword evidence="7" id="KW-0121">Carboxypeptidase</keyword>
<dbReference type="InterPro" id="IPR001548">
    <property type="entry name" value="Peptidase_M2"/>
</dbReference>
<dbReference type="PRINTS" id="PR00791">
    <property type="entry name" value="PEPDIPTASEA"/>
</dbReference>
<evidence type="ECO:0000256" key="5">
    <source>
        <dbReference type="PIRSR" id="PIRSR601548-2"/>
    </source>
</evidence>
<feature type="compositionally biased region" description="Polar residues" evidence="8">
    <location>
        <begin position="363"/>
        <end position="398"/>
    </location>
</feature>
<keyword evidence="4 7" id="KW-0325">Glycoprotein</keyword>
<dbReference type="PANTHER" id="PTHR10514">
    <property type="entry name" value="ANGIOTENSIN-CONVERTING ENZYME"/>
    <property type="match status" value="1"/>
</dbReference>
<feature type="compositionally biased region" description="Polar residues" evidence="8">
    <location>
        <begin position="174"/>
        <end position="193"/>
    </location>
</feature>
<evidence type="ECO:0000256" key="7">
    <source>
        <dbReference type="RuleBase" id="RU361144"/>
    </source>
</evidence>
<evidence type="ECO:0000256" key="3">
    <source>
        <dbReference type="ARBA" id="ARBA00023157"/>
    </source>
</evidence>
<keyword evidence="7" id="KW-0645">Protease</keyword>
<dbReference type="Pfam" id="PF01401">
    <property type="entry name" value="Peptidase_M2"/>
    <property type="match status" value="1"/>
</dbReference>
<dbReference type="GO" id="GO:0006508">
    <property type="term" value="P:proteolysis"/>
    <property type="evidence" value="ECO:0007669"/>
    <property type="project" value="UniProtKB-KW"/>
</dbReference>
<evidence type="ECO:0000313" key="9">
    <source>
        <dbReference type="EMBL" id="CAB0006517.1"/>
    </source>
</evidence>
<feature type="binding site" evidence="5">
    <location>
        <position position="42"/>
    </location>
    <ligand>
        <name>chloride</name>
        <dbReference type="ChEBI" id="CHEBI:17996"/>
        <label>1</label>
    </ligand>
</feature>
<organism evidence="9 10">
    <name type="scientific">Nesidiocoris tenuis</name>
    <dbReference type="NCBI Taxonomy" id="355587"/>
    <lineage>
        <taxon>Eukaryota</taxon>
        <taxon>Metazoa</taxon>
        <taxon>Ecdysozoa</taxon>
        <taxon>Arthropoda</taxon>
        <taxon>Hexapoda</taxon>
        <taxon>Insecta</taxon>
        <taxon>Pterygota</taxon>
        <taxon>Neoptera</taxon>
        <taxon>Paraneoptera</taxon>
        <taxon>Hemiptera</taxon>
        <taxon>Heteroptera</taxon>
        <taxon>Panheteroptera</taxon>
        <taxon>Cimicomorpha</taxon>
        <taxon>Miridae</taxon>
        <taxon>Dicyphina</taxon>
        <taxon>Nesidiocoris</taxon>
    </lineage>
</organism>
<dbReference type="GO" id="GO:0005886">
    <property type="term" value="C:plasma membrane"/>
    <property type="evidence" value="ECO:0007669"/>
    <property type="project" value="TreeGrafter"/>
</dbReference>
<dbReference type="AlphaFoldDB" id="A0A6H5GR05"/>
<keyword evidence="7" id="KW-0862">Zinc</keyword>
<evidence type="ECO:0000313" key="10">
    <source>
        <dbReference type="Proteomes" id="UP000479000"/>
    </source>
</evidence>
<dbReference type="GO" id="GO:0004180">
    <property type="term" value="F:carboxypeptidase activity"/>
    <property type="evidence" value="ECO:0007669"/>
    <property type="project" value="UniProtKB-KW"/>
</dbReference>
<feature type="region of interest" description="Disordered" evidence="8">
    <location>
        <begin position="267"/>
        <end position="289"/>
    </location>
</feature>
<dbReference type="GO" id="GO:0008241">
    <property type="term" value="F:peptidyl-dipeptidase activity"/>
    <property type="evidence" value="ECO:0007669"/>
    <property type="project" value="InterPro"/>
</dbReference>
<proteinExistence type="inferred from homology"/>
<evidence type="ECO:0000256" key="6">
    <source>
        <dbReference type="PROSITE-ProRule" id="PRU01355"/>
    </source>
</evidence>
<keyword evidence="7" id="KW-0482">Metalloprotease</keyword>
<comment type="cofactor">
    <cofactor evidence="7">
        <name>Zn(2+)</name>
        <dbReference type="ChEBI" id="CHEBI:29105"/>
    </cofactor>
    <text evidence="7">Binds 1 zinc ion per subunit.</text>
</comment>
<dbReference type="GO" id="GO:0008237">
    <property type="term" value="F:metallopeptidase activity"/>
    <property type="evidence" value="ECO:0007669"/>
    <property type="project" value="UniProtKB-KW"/>
</dbReference>
<sequence length="398" mass="45332">MNTAWWELRSYHQGLLPPVARSEDDFDPGSKYHIISDQPYIRDIMSVGASRPWTEVLRVATKGSASGLDARPMLEYFKPLSLWLRVQNRDERMIGWVTTDQDTDKNANQPANQQQEIPTFVGSDGIVRKVSPSAILAEMKRCFPSGLPIPVEPLWPELPPNLQKEERLDPLDGNYQNREGSNSGTENYQHGNNGNLKFSLLKDEAENKRVLRSEESALKTNILATGNHNGQFDVSPRDSVVYAATELDSKKLTDILKELVTKQLRKNATSEDTHSSYTNAGRIQGRDAVQKTYQTDDYPDYEYEDQKLNSQKPYGSIASREEHQFSRNPKRRRPATRRRQSSHIPKPNIQEYDYEELPDESGTPDQKQLRSWASSATRPGQVRNCLSEQTLNEESTHA</sequence>
<dbReference type="OrthoDB" id="10029630at2759"/>
<dbReference type="GO" id="GO:0046872">
    <property type="term" value="F:metal ion binding"/>
    <property type="evidence" value="ECO:0007669"/>
    <property type="project" value="UniProtKB-KW"/>
</dbReference>
<gene>
    <name evidence="9" type="ORF">NTEN_LOCUS11994</name>
</gene>
<accession>A0A6H5GR05</accession>
<protein>
    <recommendedName>
        <fullName evidence="7">Angiotensin-converting enzyme</fullName>
        <ecNumber evidence="7">3.4.-.-</ecNumber>
    </recommendedName>
</protein>
<feature type="compositionally biased region" description="Basic residues" evidence="8">
    <location>
        <begin position="328"/>
        <end position="341"/>
    </location>
</feature>
<dbReference type="Proteomes" id="UP000479000">
    <property type="component" value="Unassembled WGS sequence"/>
</dbReference>
<evidence type="ECO:0000256" key="8">
    <source>
        <dbReference type="SAM" id="MobiDB-lite"/>
    </source>
</evidence>
<name>A0A6H5GR05_9HEMI</name>
<evidence type="ECO:0000256" key="4">
    <source>
        <dbReference type="ARBA" id="ARBA00023180"/>
    </source>
</evidence>
<feature type="region of interest" description="Disordered" evidence="8">
    <location>
        <begin position="160"/>
        <end position="193"/>
    </location>
</feature>
<comment type="caution">
    <text evidence="6">Lacks conserved residue(s) required for the propagation of feature annotation.</text>
</comment>
<dbReference type="PANTHER" id="PTHR10514:SF45">
    <property type="entry name" value="ANGIOTENSIN-CONVERTING ENZYME"/>
    <property type="match status" value="1"/>
</dbReference>
<keyword evidence="10" id="KW-1185">Reference proteome</keyword>
<reference evidence="9 10" key="1">
    <citation type="submission" date="2020-02" db="EMBL/GenBank/DDBJ databases">
        <authorList>
            <person name="Ferguson B K."/>
        </authorList>
    </citation>
    <scope>NUCLEOTIDE SEQUENCE [LARGE SCALE GENOMIC DNA]</scope>
</reference>
<evidence type="ECO:0000256" key="1">
    <source>
        <dbReference type="ARBA" id="ARBA00008139"/>
    </source>
</evidence>
<dbReference type="SUPFAM" id="SSF55486">
    <property type="entry name" value="Metalloproteases ('zincins'), catalytic domain"/>
    <property type="match status" value="1"/>
</dbReference>
<keyword evidence="7" id="KW-0479">Metal-binding</keyword>
<keyword evidence="7" id="KW-0378">Hydrolase</keyword>
<keyword evidence="3" id="KW-1015">Disulfide bond</keyword>
<dbReference type="EMBL" id="CADCXU010017673">
    <property type="protein sequence ID" value="CAB0006517.1"/>
    <property type="molecule type" value="Genomic_DNA"/>
</dbReference>
<dbReference type="EC" id="3.4.-.-" evidence="7"/>
<keyword evidence="2" id="KW-0732">Signal</keyword>
<dbReference type="PROSITE" id="PS52011">
    <property type="entry name" value="PEPTIDASE_M2"/>
    <property type="match status" value="1"/>
</dbReference>